<evidence type="ECO:0000313" key="4">
    <source>
        <dbReference type="EMBL" id="EIE25405.1"/>
    </source>
</evidence>
<comment type="caution">
    <text evidence="4">The sequence shown here is derived from an EMBL/GenBank/DDBJ whole genome shotgun (WGS) entry which is preliminary data.</text>
</comment>
<feature type="compositionally biased region" description="Low complexity" evidence="1">
    <location>
        <begin position="1242"/>
        <end position="1258"/>
    </location>
</feature>
<organism evidence="4 5">
    <name type="scientific">Coccomyxa subellipsoidea (strain C-169)</name>
    <name type="common">Green microalga</name>
    <dbReference type="NCBI Taxonomy" id="574566"/>
    <lineage>
        <taxon>Eukaryota</taxon>
        <taxon>Viridiplantae</taxon>
        <taxon>Chlorophyta</taxon>
        <taxon>core chlorophytes</taxon>
        <taxon>Trebouxiophyceae</taxon>
        <taxon>Trebouxiophyceae incertae sedis</taxon>
        <taxon>Coccomyxaceae</taxon>
        <taxon>Coccomyxa</taxon>
        <taxon>Coccomyxa subellipsoidea</taxon>
    </lineage>
</organism>
<name>I0Z436_COCSC</name>
<dbReference type="GeneID" id="17043407"/>
<keyword evidence="5" id="KW-1185">Reference proteome</keyword>
<dbReference type="EMBL" id="AGSI01000004">
    <property type="protein sequence ID" value="EIE25405.1"/>
    <property type="molecule type" value="Genomic_DNA"/>
</dbReference>
<dbReference type="RefSeq" id="XP_005649949.1">
    <property type="nucleotide sequence ID" value="XM_005649892.1"/>
</dbReference>
<gene>
    <name evidence="4" type="ORF">COCSUDRAFT_46705</name>
</gene>
<evidence type="ECO:0000313" key="5">
    <source>
        <dbReference type="Proteomes" id="UP000007264"/>
    </source>
</evidence>
<dbReference type="KEGG" id="csl:COCSUDRAFT_46705"/>
<feature type="chain" id="PRO_5003636733" evidence="3">
    <location>
        <begin position="29"/>
        <end position="1359"/>
    </location>
</feature>
<evidence type="ECO:0000256" key="1">
    <source>
        <dbReference type="SAM" id="MobiDB-lite"/>
    </source>
</evidence>
<dbReference type="Proteomes" id="UP000007264">
    <property type="component" value="Unassembled WGS sequence"/>
</dbReference>
<dbReference type="OrthoDB" id="10356688at2759"/>
<keyword evidence="2" id="KW-0472">Membrane</keyword>
<keyword evidence="3" id="KW-0732">Signal</keyword>
<evidence type="ECO:0000256" key="2">
    <source>
        <dbReference type="SAM" id="Phobius"/>
    </source>
</evidence>
<feature type="region of interest" description="Disordered" evidence="1">
    <location>
        <begin position="1204"/>
        <end position="1359"/>
    </location>
</feature>
<feature type="compositionally biased region" description="Low complexity" evidence="1">
    <location>
        <begin position="1339"/>
        <end position="1359"/>
    </location>
</feature>
<reference evidence="4 5" key="1">
    <citation type="journal article" date="2012" name="Genome Biol.">
        <title>The genome of the polar eukaryotic microalga coccomyxa subellipsoidea reveals traits of cold adaptation.</title>
        <authorList>
            <person name="Blanc G."/>
            <person name="Agarkova I."/>
            <person name="Grimwood J."/>
            <person name="Kuo A."/>
            <person name="Brueggeman A."/>
            <person name="Dunigan D."/>
            <person name="Gurnon J."/>
            <person name="Ladunga I."/>
            <person name="Lindquist E."/>
            <person name="Lucas S."/>
            <person name="Pangilinan J."/>
            <person name="Proschold T."/>
            <person name="Salamov A."/>
            <person name="Schmutz J."/>
            <person name="Weeks D."/>
            <person name="Yamada T."/>
            <person name="Claverie J.M."/>
            <person name="Grigoriev I."/>
            <person name="Van Etten J."/>
            <person name="Lomsadze A."/>
            <person name="Borodovsky M."/>
        </authorList>
    </citation>
    <scope>NUCLEOTIDE SEQUENCE [LARGE SCALE GENOMIC DNA]</scope>
    <source>
        <strain evidence="4 5">C-169</strain>
    </source>
</reference>
<keyword evidence="2" id="KW-0812">Transmembrane</keyword>
<protein>
    <submittedName>
        <fullName evidence="4">Uncharacterized protein</fullName>
    </submittedName>
</protein>
<feature type="transmembrane region" description="Helical" evidence="2">
    <location>
        <begin position="1149"/>
        <end position="1172"/>
    </location>
</feature>
<evidence type="ECO:0000256" key="3">
    <source>
        <dbReference type="SAM" id="SignalP"/>
    </source>
</evidence>
<feature type="signal peptide" evidence="3">
    <location>
        <begin position="1"/>
        <end position="28"/>
    </location>
</feature>
<sequence length="1359" mass="138643">MQRRGPFAALLFAAQCVSFCLLFAEADALHVPRRDELLTNCKEATKISPTPWCFTADYNKRRACTAEAGATRPLSWFLAAKMATDGKPGSLCSMSGGPVAGYNMSACTQQLVCAPMKSGKLVGTGIGFCNLTAPGQSYEVALDTRPQFLTNGLEPVMTPAAQAKTVNNDNTGSTVGAVNGLQDVLVYTRVTTQGTPCKLPLVYKGALLTDCIDVKGQSSCFTDNLQTLQPCKALEAGKVADTQPLSDLLADGTAAAGSHGDVCKLYADAGANIGALNVSSCADKLACTPLQVAPLVGSGFGYCANATGNTTGEVDAALPSSAGGVASLSKYNVVPRTTIINEKCRLPVVWGDSLLLDCVPLSSGSKVPECFVEGLSVVDECKPSSAAPSSLKAMLDAANGTDRKAGSLCFMSNPAGKACEGELSCMPLTGPMAGAGVGHCTNNDTVKGRDAAKEYYVAKRHTVSGVPCRLPMVAGGNLLLDCTKSNGKEVCFTEGSETPEECAPDAKPVTAALSSLMNAGQAMDGMKNSMCTDTDRFRGKKVGCNTPLACEAMIGPLLHSGYGYCTDLNIGKFGMTAAMRASKVAQRRTVNGVPCRLPLMYNGQFQQDCTKSADGRTEQCFVAGQTAAQTCDPQPFGDPVKLPILMAAGQAGDGDLNSMCALPRNRSGKSDCNEPLWCTASDVPPLHGSGYGSCAKQRPVAPAAPAITANAQPKAAMAPASPLDGFEVAIRSTREGASCRLPLIYKGNLILDCRDFNSSGVEQCFTKGSSEAKPCKPAASGTVYPRLTDALANGTVIDGDEGSLCVLNPGPGRTAPGNRSPYIPASAGGGGCNLGLNCLSLRGPIDGSGYGYCALTLDGQTPVRTGNVAGGLVGVRVAERRTVDGTKCRLPVVYQGELITNCRSLDGSSPSQCFVEGLVTVQDCADTRNYPTELISTLLSTGKGADGQDGSLCTTMLSSGTPSNSKVLPCKIPFTCLPLQAGGDAGSGNGYCTFLGQQPHDGAAAIQVSNRVAEGGVPCRLPVVYKGELLTGCVPVNGVDKCFTGDLAAGPATCAKAVGGYNLTSFAGLLAQGKGADGREGSLCDPKASGSAMLGCNKGLSCVPMSKGPLATAKFGSCLGGEEAKKALAAIGSAAPAPIKAPECGPACIAGAAVGGALLAALLVSGAWWFSVRRTRAKRKSMFSKFDDAEFADVAAAFGEGAAKPKPKTVSIAPARSSDGIGASPVHKSALPIPATRPPRPAASRPSPSSAGKKPAAAGGDGSGNTPASLIGPNLSALASPRSSNLTDSSPFAQTLERKSSAASARLGEAEEIPSPAGRGGARSRQSASTAPSADEEAVGASGDSSSSMRSNAALMKKD</sequence>
<feature type="compositionally biased region" description="Polar residues" evidence="1">
    <location>
        <begin position="1281"/>
        <end position="1293"/>
    </location>
</feature>
<keyword evidence="2" id="KW-1133">Transmembrane helix</keyword>
<proteinExistence type="predicted"/>
<accession>I0Z436</accession>